<sequence length="402" mass="41069">MSASLKAHARAGLARIDAAGRRRRRRVIDGPHGSDLAADGTAYVNFCNNDYLGLATDPRLAAAMGDAARRVGTGSAASQMVTGHNSEHAGLEADLADWLGREAALVFSTGYAANLGAITALVGKADHVVADARNHASLIDGARLSGAAKHIYAHADVEDAAACLGGLDQARGNRLLVTDSVFSMDGDTAPLTGLADLADTHDAWLMVDDAHGLGLFGPQGAGRVAEADLGADRVPVLTGTLGKSVGAAGAFVAGDAEVIELILQKARSLIFSTAMPPAVAAAARCGLSLARAGDDRRAHVHGLIARFRARLAAAEVPLAASDSPIQPVIVGDERAALALSDALARHGYLVGAIRPPTVAPGTSRLRVTLTAAHSAAQVDGLCDALIQAWQAQPRADTGRCAS</sequence>
<feature type="binding site" evidence="9">
    <location>
        <begin position="110"/>
        <end position="111"/>
    </location>
    <ligand>
        <name>pyridoxal 5'-phosphate</name>
        <dbReference type="ChEBI" id="CHEBI:597326"/>
    </ligand>
</feature>
<evidence type="ECO:0000256" key="7">
    <source>
        <dbReference type="ARBA" id="ARBA00022898"/>
    </source>
</evidence>
<dbReference type="InParanoid" id="A0A423PMH7"/>
<dbReference type="HAMAP" id="MF_01693">
    <property type="entry name" value="BioF_aminotrans_2"/>
    <property type="match status" value="1"/>
</dbReference>
<gene>
    <name evidence="9" type="primary">bioF</name>
    <name evidence="12" type="ORF">SAJA_10525</name>
</gene>
<evidence type="ECO:0000313" key="13">
    <source>
        <dbReference type="Proteomes" id="UP000285310"/>
    </source>
</evidence>
<dbReference type="InterPro" id="IPR015424">
    <property type="entry name" value="PyrdxlP-dep_Trfase"/>
</dbReference>
<dbReference type="GO" id="GO:0030170">
    <property type="term" value="F:pyridoxal phosphate binding"/>
    <property type="evidence" value="ECO:0007669"/>
    <property type="project" value="UniProtKB-UniRule"/>
</dbReference>
<dbReference type="PROSITE" id="PS00599">
    <property type="entry name" value="AA_TRANSFER_CLASS_2"/>
    <property type="match status" value="1"/>
</dbReference>
<feature type="modified residue" description="N6-(pyridoxal phosphate)lysine" evidence="9 10">
    <location>
        <position position="243"/>
    </location>
</feature>
<dbReference type="Gene3D" id="3.40.640.10">
    <property type="entry name" value="Type I PLP-dependent aspartate aminotransferase-like (Major domain)"/>
    <property type="match status" value="1"/>
</dbReference>
<evidence type="ECO:0000256" key="4">
    <source>
        <dbReference type="ARBA" id="ARBA00011738"/>
    </source>
</evidence>
<dbReference type="RefSeq" id="WP_245963290.1">
    <property type="nucleotide sequence ID" value="NZ_AYKG01000033.1"/>
</dbReference>
<dbReference type="InterPro" id="IPR004839">
    <property type="entry name" value="Aminotransferase_I/II_large"/>
</dbReference>
<dbReference type="SUPFAM" id="SSF53383">
    <property type="entry name" value="PLP-dependent transferases"/>
    <property type="match status" value="1"/>
</dbReference>
<comment type="subunit">
    <text evidence="4 9">Homodimer.</text>
</comment>
<protein>
    <recommendedName>
        <fullName evidence="9">8-amino-7-oxononanoate synthase</fullName>
        <shortName evidence="9">AONS</shortName>
        <ecNumber evidence="9">2.3.1.47</ecNumber>
    </recommendedName>
    <alternativeName>
        <fullName evidence="9">7-keto-8-amino-pelargonic acid synthase</fullName>
        <shortName evidence="9">7-KAP synthase</shortName>
        <shortName evidence="9">KAPA synthase</shortName>
    </alternativeName>
    <alternativeName>
        <fullName evidence="9">8-amino-7-ketopelargonate synthase</fullName>
    </alternativeName>
</protein>
<reference evidence="12 13" key="1">
    <citation type="submission" date="2013-10" db="EMBL/GenBank/DDBJ databases">
        <title>Salinisphaera japonica YTM-1 Genome Sequencing.</title>
        <authorList>
            <person name="Lai Q."/>
            <person name="Li C."/>
            <person name="Shao Z."/>
        </authorList>
    </citation>
    <scope>NUCLEOTIDE SEQUENCE [LARGE SCALE GENOMIC DNA]</scope>
    <source>
        <strain evidence="12 13">YTM-1</strain>
    </source>
</reference>
<dbReference type="Proteomes" id="UP000285310">
    <property type="component" value="Unassembled WGS sequence"/>
</dbReference>
<comment type="similarity">
    <text evidence="3 9">Belongs to the class-II pyridoxal-phosphate-dependent aminotransferase family. BioF subfamily.</text>
</comment>
<dbReference type="InterPro" id="IPR022834">
    <property type="entry name" value="AONS_Proteobacteria"/>
</dbReference>
<comment type="catalytic activity">
    <reaction evidence="8 9">
        <text>6-carboxyhexanoyl-[ACP] + L-alanine + H(+) = (8S)-8-amino-7-oxononanoate + holo-[ACP] + CO2</text>
        <dbReference type="Rhea" id="RHEA:42288"/>
        <dbReference type="Rhea" id="RHEA-COMP:9685"/>
        <dbReference type="Rhea" id="RHEA-COMP:9955"/>
        <dbReference type="ChEBI" id="CHEBI:15378"/>
        <dbReference type="ChEBI" id="CHEBI:16526"/>
        <dbReference type="ChEBI" id="CHEBI:57972"/>
        <dbReference type="ChEBI" id="CHEBI:64479"/>
        <dbReference type="ChEBI" id="CHEBI:78846"/>
        <dbReference type="ChEBI" id="CHEBI:149468"/>
        <dbReference type="EC" id="2.3.1.47"/>
    </reaction>
</comment>
<evidence type="ECO:0000313" key="12">
    <source>
        <dbReference type="EMBL" id="ROO26800.1"/>
    </source>
</evidence>
<dbReference type="GO" id="GO:0009102">
    <property type="term" value="P:biotin biosynthetic process"/>
    <property type="evidence" value="ECO:0007669"/>
    <property type="project" value="UniProtKB-UniRule"/>
</dbReference>
<keyword evidence="5 9" id="KW-0808">Transferase</keyword>
<feature type="binding site" evidence="9">
    <location>
        <position position="183"/>
    </location>
    <ligand>
        <name>pyridoxal 5'-phosphate</name>
        <dbReference type="ChEBI" id="CHEBI:597326"/>
    </ligand>
</feature>
<evidence type="ECO:0000256" key="9">
    <source>
        <dbReference type="HAMAP-Rule" id="MF_01693"/>
    </source>
</evidence>
<evidence type="ECO:0000256" key="6">
    <source>
        <dbReference type="ARBA" id="ARBA00022756"/>
    </source>
</evidence>
<evidence type="ECO:0000256" key="1">
    <source>
        <dbReference type="ARBA" id="ARBA00001933"/>
    </source>
</evidence>
<comment type="pathway">
    <text evidence="2 9">Cofactor biosynthesis; biotin biosynthesis.</text>
</comment>
<organism evidence="12 13">
    <name type="scientific">Salinisphaera japonica YTM-1</name>
    <dbReference type="NCBI Taxonomy" id="1209778"/>
    <lineage>
        <taxon>Bacteria</taxon>
        <taxon>Pseudomonadati</taxon>
        <taxon>Pseudomonadota</taxon>
        <taxon>Gammaproteobacteria</taxon>
        <taxon>Salinisphaerales</taxon>
        <taxon>Salinisphaeraceae</taxon>
        <taxon>Salinisphaera</taxon>
    </lineage>
</organism>
<comment type="cofactor">
    <cofactor evidence="1 9 10">
        <name>pyridoxal 5'-phosphate</name>
        <dbReference type="ChEBI" id="CHEBI:597326"/>
    </cofactor>
</comment>
<dbReference type="FunCoup" id="A0A423PMH7">
    <property type="interactions" value="204"/>
</dbReference>
<dbReference type="EC" id="2.3.1.47" evidence="9"/>
<feature type="binding site" evidence="9">
    <location>
        <position position="23"/>
    </location>
    <ligand>
        <name>substrate</name>
    </ligand>
</feature>
<dbReference type="InterPro" id="IPR050087">
    <property type="entry name" value="AON_synthase_class-II"/>
</dbReference>
<dbReference type="InterPro" id="IPR015421">
    <property type="entry name" value="PyrdxlP-dep_Trfase_major"/>
</dbReference>
<evidence type="ECO:0000256" key="2">
    <source>
        <dbReference type="ARBA" id="ARBA00004746"/>
    </source>
</evidence>
<name>A0A423PMH7_9GAMM</name>
<accession>A0A423PMH7</accession>
<dbReference type="Pfam" id="PF00155">
    <property type="entry name" value="Aminotran_1_2"/>
    <property type="match status" value="1"/>
</dbReference>
<comment type="function">
    <text evidence="9">Catalyzes the decarboxylative condensation of pimeloyl-[acyl-carrier protein] and L-alanine to produce 8-amino-7-oxononanoate (AON), [acyl-carrier protein], and carbon dioxide.</text>
</comment>
<dbReference type="NCBIfam" id="TIGR00858">
    <property type="entry name" value="bioF"/>
    <property type="match status" value="1"/>
</dbReference>
<evidence type="ECO:0000256" key="8">
    <source>
        <dbReference type="ARBA" id="ARBA00047715"/>
    </source>
</evidence>
<proteinExistence type="inferred from homology"/>
<feature type="binding site" evidence="9">
    <location>
        <position position="135"/>
    </location>
    <ligand>
        <name>substrate</name>
    </ligand>
</feature>
<evidence type="ECO:0000256" key="10">
    <source>
        <dbReference type="PIRSR" id="PIRSR604723-51"/>
    </source>
</evidence>
<dbReference type="PANTHER" id="PTHR13693">
    <property type="entry name" value="CLASS II AMINOTRANSFERASE/8-AMINO-7-OXONONANOATE SYNTHASE"/>
    <property type="match status" value="1"/>
</dbReference>
<evidence type="ECO:0000259" key="11">
    <source>
        <dbReference type="Pfam" id="PF00155"/>
    </source>
</evidence>
<dbReference type="InterPro" id="IPR015422">
    <property type="entry name" value="PyrdxlP-dep_Trfase_small"/>
</dbReference>
<evidence type="ECO:0000256" key="5">
    <source>
        <dbReference type="ARBA" id="ARBA00022679"/>
    </source>
</evidence>
<dbReference type="Gene3D" id="3.90.1150.10">
    <property type="entry name" value="Aspartate Aminotransferase, domain 1"/>
    <property type="match status" value="1"/>
</dbReference>
<feature type="domain" description="Aminotransferase class I/classII large" evidence="11">
    <location>
        <begin position="43"/>
        <end position="385"/>
    </location>
</feature>
<dbReference type="PANTHER" id="PTHR13693:SF100">
    <property type="entry name" value="8-AMINO-7-OXONONANOATE SYNTHASE"/>
    <property type="match status" value="1"/>
</dbReference>
<evidence type="ECO:0000256" key="3">
    <source>
        <dbReference type="ARBA" id="ARBA00010008"/>
    </source>
</evidence>
<dbReference type="GO" id="GO:0008710">
    <property type="term" value="F:8-amino-7-oxononanoate synthase activity"/>
    <property type="evidence" value="ECO:0007669"/>
    <property type="project" value="UniProtKB-UniRule"/>
</dbReference>
<comment type="caution">
    <text evidence="12">The sequence shown here is derived from an EMBL/GenBank/DDBJ whole genome shotgun (WGS) entry which is preliminary data.</text>
</comment>
<keyword evidence="13" id="KW-1185">Reference proteome</keyword>
<dbReference type="AlphaFoldDB" id="A0A423PMH7"/>
<feature type="binding site" evidence="9">
    <location>
        <position position="357"/>
    </location>
    <ligand>
        <name>substrate</name>
    </ligand>
</feature>
<dbReference type="UniPathway" id="UPA00078"/>
<feature type="binding site" evidence="9">
    <location>
        <position position="240"/>
    </location>
    <ligand>
        <name>pyridoxal 5'-phosphate</name>
        <dbReference type="ChEBI" id="CHEBI:597326"/>
    </ligand>
</feature>
<dbReference type="InterPro" id="IPR001917">
    <property type="entry name" value="Aminotrans_II_pyridoxalP_BS"/>
</dbReference>
<dbReference type="EMBL" id="AYKG01000033">
    <property type="protein sequence ID" value="ROO26800.1"/>
    <property type="molecule type" value="Genomic_DNA"/>
</dbReference>
<feature type="binding site" evidence="9">
    <location>
        <position position="211"/>
    </location>
    <ligand>
        <name>pyridoxal 5'-phosphate</name>
        <dbReference type="ChEBI" id="CHEBI:597326"/>
    </ligand>
</feature>
<keyword evidence="7 9" id="KW-0663">Pyridoxal phosphate</keyword>
<dbReference type="InterPro" id="IPR004723">
    <property type="entry name" value="AONS_Archaea/Proteobacteria"/>
</dbReference>
<keyword evidence="6 9" id="KW-0093">Biotin biosynthesis</keyword>